<dbReference type="PRINTS" id="PR00455">
    <property type="entry name" value="HTHTETR"/>
</dbReference>
<dbReference type="InterPro" id="IPR009057">
    <property type="entry name" value="Homeodomain-like_sf"/>
</dbReference>
<keyword evidence="8" id="KW-1185">Reference proteome</keyword>
<evidence type="ECO:0000313" key="7">
    <source>
        <dbReference type="EMBL" id="MEU8133904.1"/>
    </source>
</evidence>
<dbReference type="PANTHER" id="PTHR30055">
    <property type="entry name" value="HTH-TYPE TRANSCRIPTIONAL REGULATOR RUTR"/>
    <property type="match status" value="1"/>
</dbReference>
<evidence type="ECO:0000256" key="2">
    <source>
        <dbReference type="ARBA" id="ARBA00023125"/>
    </source>
</evidence>
<evidence type="ECO:0000256" key="3">
    <source>
        <dbReference type="ARBA" id="ARBA00023163"/>
    </source>
</evidence>
<proteinExistence type="predicted"/>
<keyword evidence="1" id="KW-0805">Transcription regulation</keyword>
<dbReference type="InterPro" id="IPR001647">
    <property type="entry name" value="HTH_TetR"/>
</dbReference>
<feature type="DNA-binding region" description="H-T-H motif" evidence="4">
    <location>
        <begin position="68"/>
        <end position="87"/>
    </location>
</feature>
<comment type="caution">
    <text evidence="7">The sequence shown here is derived from an EMBL/GenBank/DDBJ whole genome shotgun (WGS) entry which is preliminary data.</text>
</comment>
<evidence type="ECO:0000313" key="8">
    <source>
        <dbReference type="Proteomes" id="UP001551482"/>
    </source>
</evidence>
<keyword evidence="3" id="KW-0804">Transcription</keyword>
<evidence type="ECO:0000256" key="4">
    <source>
        <dbReference type="PROSITE-ProRule" id="PRU00335"/>
    </source>
</evidence>
<dbReference type="EMBL" id="JBEZFP010000019">
    <property type="protein sequence ID" value="MEU8133904.1"/>
    <property type="molecule type" value="Genomic_DNA"/>
</dbReference>
<reference evidence="7 8" key="1">
    <citation type="submission" date="2024-06" db="EMBL/GenBank/DDBJ databases">
        <title>The Natural Products Discovery Center: Release of the First 8490 Sequenced Strains for Exploring Actinobacteria Biosynthetic Diversity.</title>
        <authorList>
            <person name="Kalkreuter E."/>
            <person name="Kautsar S.A."/>
            <person name="Yang D."/>
            <person name="Bader C.D."/>
            <person name="Teijaro C.N."/>
            <person name="Fluegel L."/>
            <person name="Davis C.M."/>
            <person name="Simpson J.R."/>
            <person name="Lauterbach L."/>
            <person name="Steele A.D."/>
            <person name="Gui C."/>
            <person name="Meng S."/>
            <person name="Li G."/>
            <person name="Viehrig K."/>
            <person name="Ye F."/>
            <person name="Su P."/>
            <person name="Kiefer A.F."/>
            <person name="Nichols A."/>
            <person name="Cepeda A.J."/>
            <person name="Yan W."/>
            <person name="Fan B."/>
            <person name="Jiang Y."/>
            <person name="Adhikari A."/>
            <person name="Zheng C.-J."/>
            <person name="Schuster L."/>
            <person name="Cowan T.M."/>
            <person name="Smanski M.J."/>
            <person name="Chevrette M.G."/>
            <person name="De Carvalho L.P.S."/>
            <person name="Shen B."/>
        </authorList>
    </citation>
    <scope>NUCLEOTIDE SEQUENCE [LARGE SCALE GENOMIC DNA]</scope>
    <source>
        <strain evidence="7 8">NPDC048946</strain>
    </source>
</reference>
<evidence type="ECO:0000256" key="1">
    <source>
        <dbReference type="ARBA" id="ARBA00023015"/>
    </source>
</evidence>
<dbReference type="PROSITE" id="PS50977">
    <property type="entry name" value="HTH_TETR_2"/>
    <property type="match status" value="1"/>
</dbReference>
<gene>
    <name evidence="7" type="ORF">AB0C36_10375</name>
</gene>
<dbReference type="InterPro" id="IPR041347">
    <property type="entry name" value="MftR_C"/>
</dbReference>
<dbReference type="RefSeq" id="WP_358352129.1">
    <property type="nucleotide sequence ID" value="NZ_JBEZFP010000019.1"/>
</dbReference>
<organism evidence="7 8">
    <name type="scientific">Streptodolium elevatio</name>
    <dbReference type="NCBI Taxonomy" id="3157996"/>
    <lineage>
        <taxon>Bacteria</taxon>
        <taxon>Bacillati</taxon>
        <taxon>Actinomycetota</taxon>
        <taxon>Actinomycetes</taxon>
        <taxon>Kitasatosporales</taxon>
        <taxon>Streptomycetaceae</taxon>
        <taxon>Streptodolium</taxon>
    </lineage>
</organism>
<dbReference type="Gene3D" id="1.10.357.10">
    <property type="entry name" value="Tetracycline Repressor, domain 2"/>
    <property type="match status" value="1"/>
</dbReference>
<dbReference type="SUPFAM" id="SSF46689">
    <property type="entry name" value="Homeodomain-like"/>
    <property type="match status" value="1"/>
</dbReference>
<keyword evidence="2 4" id="KW-0238">DNA-binding</keyword>
<dbReference type="Pfam" id="PF17754">
    <property type="entry name" value="TetR_C_14"/>
    <property type="match status" value="1"/>
</dbReference>
<feature type="region of interest" description="Disordered" evidence="5">
    <location>
        <begin position="1"/>
        <end position="37"/>
    </location>
</feature>
<dbReference type="Pfam" id="PF00440">
    <property type="entry name" value="TetR_N"/>
    <property type="match status" value="1"/>
</dbReference>
<accession>A0ABV3DDT5</accession>
<feature type="domain" description="HTH tetR-type" evidence="6">
    <location>
        <begin position="45"/>
        <end position="105"/>
    </location>
</feature>
<dbReference type="PANTHER" id="PTHR30055:SF234">
    <property type="entry name" value="HTH-TYPE TRANSCRIPTIONAL REGULATOR BETI"/>
    <property type="match status" value="1"/>
</dbReference>
<protein>
    <submittedName>
        <fullName evidence="7">TetR family transcriptional regulator</fullName>
    </submittedName>
</protein>
<feature type="compositionally biased region" description="Low complexity" evidence="5">
    <location>
        <begin position="19"/>
        <end position="33"/>
    </location>
</feature>
<evidence type="ECO:0000259" key="6">
    <source>
        <dbReference type="PROSITE" id="PS50977"/>
    </source>
</evidence>
<dbReference type="InterPro" id="IPR050109">
    <property type="entry name" value="HTH-type_TetR-like_transc_reg"/>
</dbReference>
<evidence type="ECO:0000256" key="5">
    <source>
        <dbReference type="SAM" id="MobiDB-lite"/>
    </source>
</evidence>
<dbReference type="Proteomes" id="UP001551482">
    <property type="component" value="Unassembled WGS sequence"/>
</dbReference>
<sequence length="241" mass="24843">MLPIPIPVSDFSPQTGLRDAAAAGPDPGSDPGPASGGGLRARKKLLVRAAIVDAALDLFAERGYDTTTVPEIAARAGVSPATVARYFPAKDALLFPERGVRVPALRAAVLARPADEPPLRAVLGAVAQQPPMEAESLRRLALQRRAIGSSAVLRGRALGLLGQWRDGIAEAVAEREGLSRESAHVLATAVVAVLDDVTERWAAEGAADGLQERALAALAVLAGAAGDMNTGSSKGDSRARE</sequence>
<name>A0ABV3DDT5_9ACTN</name>
<dbReference type="Gene3D" id="1.10.10.60">
    <property type="entry name" value="Homeodomain-like"/>
    <property type="match status" value="1"/>
</dbReference>